<comment type="similarity">
    <text evidence="4">Belongs to the UPP synthase family.</text>
</comment>
<evidence type="ECO:0000256" key="12">
    <source>
        <dbReference type="ARBA" id="ARBA00047353"/>
    </source>
</evidence>
<keyword evidence="8" id="KW-0256">Endoplasmic reticulum</keyword>
<dbReference type="GO" id="GO:0005789">
    <property type="term" value="C:endoplasmic reticulum membrane"/>
    <property type="evidence" value="ECO:0007669"/>
    <property type="project" value="UniProtKB-SubCell"/>
</dbReference>
<keyword evidence="7" id="KW-0812">Transmembrane</keyword>
<reference evidence="14 15" key="1">
    <citation type="journal article" date="2018" name="Front. Microbiol.">
        <title>Prospects for Fungal Bioremediation of Acidic Radioactive Waste Sites: Characterization and Genome Sequence of Rhodotorula taiwanensis MD1149.</title>
        <authorList>
            <person name="Tkavc R."/>
            <person name="Matrosova V.Y."/>
            <person name="Grichenko O.E."/>
            <person name="Gostincar C."/>
            <person name="Volpe R.P."/>
            <person name="Klimenkova P."/>
            <person name="Gaidamakova E.K."/>
            <person name="Zhou C.E."/>
            <person name="Stewart B.J."/>
            <person name="Lyman M.G."/>
            <person name="Malfatti S.A."/>
            <person name="Rubinfeld B."/>
            <person name="Courtot M."/>
            <person name="Singh J."/>
            <person name="Dalgard C.L."/>
            <person name="Hamilton T."/>
            <person name="Frey K.G."/>
            <person name="Gunde-Cimerman N."/>
            <person name="Dugan L."/>
            <person name="Daly M.J."/>
        </authorList>
    </citation>
    <scope>NUCLEOTIDE SEQUENCE [LARGE SCALE GENOMIC DNA]</scope>
    <source>
        <strain evidence="14 15">MD1149</strain>
    </source>
</reference>
<evidence type="ECO:0000313" key="15">
    <source>
        <dbReference type="Proteomes" id="UP000237144"/>
    </source>
</evidence>
<dbReference type="InterPro" id="IPR036424">
    <property type="entry name" value="UPP_synth-like_sf"/>
</dbReference>
<comment type="subcellular location">
    <subcellularLocation>
        <location evidence="2">Endoplasmic reticulum membrane</location>
    </subcellularLocation>
</comment>
<evidence type="ECO:0000256" key="8">
    <source>
        <dbReference type="ARBA" id="ARBA00022824"/>
    </source>
</evidence>
<evidence type="ECO:0000256" key="3">
    <source>
        <dbReference type="ARBA" id="ARBA00004922"/>
    </source>
</evidence>
<dbReference type="STRING" id="741276.A0A2S5BI93"/>
<dbReference type="EMBL" id="PJQD01000005">
    <property type="protein sequence ID" value="POY76474.1"/>
    <property type="molecule type" value="Genomic_DNA"/>
</dbReference>
<comment type="caution">
    <text evidence="14">The sequence shown here is derived from an EMBL/GenBank/DDBJ whole genome shotgun (WGS) entry which is preliminary data.</text>
</comment>
<evidence type="ECO:0000256" key="9">
    <source>
        <dbReference type="ARBA" id="ARBA00022842"/>
    </source>
</evidence>
<protein>
    <recommendedName>
        <fullName evidence="5">ditrans,polycis-polyprenyl diphosphate synthase [(2E,6E)-farnesyldiphosphate specific]</fullName>
        <ecNumber evidence="5">2.5.1.87</ecNumber>
    </recommendedName>
</protein>
<keyword evidence="6" id="KW-0808">Transferase</keyword>
<dbReference type="GO" id="GO:1904423">
    <property type="term" value="C:dehydrodolichyl diphosphate synthase complex"/>
    <property type="evidence" value="ECO:0007669"/>
    <property type="project" value="InterPro"/>
</dbReference>
<organism evidence="14 15">
    <name type="scientific">Rhodotorula taiwanensis</name>
    <dbReference type="NCBI Taxonomy" id="741276"/>
    <lineage>
        <taxon>Eukaryota</taxon>
        <taxon>Fungi</taxon>
        <taxon>Dikarya</taxon>
        <taxon>Basidiomycota</taxon>
        <taxon>Pucciniomycotina</taxon>
        <taxon>Microbotryomycetes</taxon>
        <taxon>Sporidiobolales</taxon>
        <taxon>Sporidiobolaceae</taxon>
        <taxon>Rhodotorula</taxon>
    </lineage>
</organism>
<evidence type="ECO:0000256" key="6">
    <source>
        <dbReference type="ARBA" id="ARBA00022679"/>
    </source>
</evidence>
<dbReference type="SUPFAM" id="SSF64005">
    <property type="entry name" value="Undecaprenyl diphosphate synthase"/>
    <property type="match status" value="1"/>
</dbReference>
<name>A0A2S5BI93_9BASI</name>
<keyword evidence="15" id="KW-1185">Reference proteome</keyword>
<evidence type="ECO:0000256" key="2">
    <source>
        <dbReference type="ARBA" id="ARBA00004586"/>
    </source>
</evidence>
<evidence type="ECO:0000256" key="4">
    <source>
        <dbReference type="ARBA" id="ARBA00005432"/>
    </source>
</evidence>
<dbReference type="OrthoDB" id="3057168at2759"/>
<dbReference type="Gene3D" id="3.40.1180.10">
    <property type="entry name" value="Decaprenyl diphosphate synthase-like"/>
    <property type="match status" value="1"/>
</dbReference>
<sequence length="307" mass="33842">MSGTVVQRLLYPLHLAVLASLHAALATTRATRLALRLLNLFLAPFQRQTDPCCPAEDLATRRWAKIPRHLAVSLVATPSGSILERLEARRHVDVLQSLLSWSRQLGIATLSVYDETGALLRHATGHAEALDLRVISSEEETKTEGIVTLVESWSPMKSEVRQSSPDGTPTPRSAQEDASADSGTTLVADEAPPAPLRVNLVSRAAGRPRLARLAQDLAVQSHQTGAEVKSERVSEVADSLPLGEPDLLLVLGGSYLRLHGFPPWQLRLTEMYHHSWPTWFSKPPELTYNILRRALDVYGRAEMRLGR</sequence>
<gene>
    <name evidence="14" type="ORF">BMF94_0675</name>
</gene>
<keyword evidence="9" id="KW-0460">Magnesium</keyword>
<dbReference type="PANTHER" id="PTHR21528">
    <property type="entry name" value="DEHYDRODOLICHYL DIPHOSPHATE SYNTHASE COMPLEX SUBUNIT NUS1"/>
    <property type="match status" value="1"/>
</dbReference>
<comment type="catalytic activity">
    <reaction evidence="12">
        <text>n isopentenyl diphosphate + (2E,6E)-farnesyl diphosphate = a di-trans,poly-cis-polyprenyl diphosphate + n diphosphate</text>
        <dbReference type="Rhea" id="RHEA:53008"/>
        <dbReference type="Rhea" id="RHEA-COMP:19494"/>
        <dbReference type="ChEBI" id="CHEBI:33019"/>
        <dbReference type="ChEBI" id="CHEBI:128769"/>
        <dbReference type="ChEBI" id="CHEBI:136960"/>
        <dbReference type="ChEBI" id="CHEBI:175763"/>
        <dbReference type="EC" id="2.5.1.87"/>
    </reaction>
</comment>
<evidence type="ECO:0000313" key="14">
    <source>
        <dbReference type="EMBL" id="POY76474.1"/>
    </source>
</evidence>
<evidence type="ECO:0000256" key="7">
    <source>
        <dbReference type="ARBA" id="ARBA00022692"/>
    </source>
</evidence>
<comment type="cofactor">
    <cofactor evidence="1">
        <name>Mg(2+)</name>
        <dbReference type="ChEBI" id="CHEBI:18420"/>
    </cofactor>
</comment>
<keyword evidence="11" id="KW-0472">Membrane</keyword>
<evidence type="ECO:0000256" key="13">
    <source>
        <dbReference type="SAM" id="MobiDB-lite"/>
    </source>
</evidence>
<evidence type="ECO:0000256" key="1">
    <source>
        <dbReference type="ARBA" id="ARBA00001946"/>
    </source>
</evidence>
<accession>A0A2S5BI93</accession>
<feature type="region of interest" description="Disordered" evidence="13">
    <location>
        <begin position="154"/>
        <end position="191"/>
    </location>
</feature>
<evidence type="ECO:0000256" key="11">
    <source>
        <dbReference type="ARBA" id="ARBA00023136"/>
    </source>
</evidence>
<dbReference type="Proteomes" id="UP000237144">
    <property type="component" value="Unassembled WGS sequence"/>
</dbReference>
<dbReference type="AlphaFoldDB" id="A0A2S5BI93"/>
<proteinExistence type="inferred from homology"/>
<dbReference type="PANTHER" id="PTHR21528:SF0">
    <property type="entry name" value="DEHYDRODOLICHYL DIPHOSPHATE SYNTHASE COMPLEX SUBUNIT NUS1"/>
    <property type="match status" value="1"/>
</dbReference>
<dbReference type="GO" id="GO:0045547">
    <property type="term" value="F:ditrans,polycis-polyprenyl diphosphate synthase [(2E,6E)-farnesyl diphosphate specific] activity"/>
    <property type="evidence" value="ECO:0007669"/>
    <property type="project" value="UniProtKB-EC"/>
</dbReference>
<dbReference type="InterPro" id="IPR038887">
    <property type="entry name" value="Nus1/NgBR"/>
</dbReference>
<evidence type="ECO:0000256" key="10">
    <source>
        <dbReference type="ARBA" id="ARBA00022989"/>
    </source>
</evidence>
<evidence type="ECO:0000256" key="5">
    <source>
        <dbReference type="ARBA" id="ARBA00012596"/>
    </source>
</evidence>
<feature type="compositionally biased region" description="Polar residues" evidence="13">
    <location>
        <begin position="161"/>
        <end position="173"/>
    </location>
</feature>
<dbReference type="UniPathway" id="UPA00378"/>
<comment type="pathway">
    <text evidence="3">Protein modification; protein glycosylation.</text>
</comment>
<keyword evidence="10" id="KW-1133">Transmembrane helix</keyword>
<dbReference type="EC" id="2.5.1.87" evidence="5"/>